<feature type="domain" description="DUF4350" evidence="2">
    <location>
        <begin position="56"/>
        <end position="257"/>
    </location>
</feature>
<dbReference type="AlphaFoldDB" id="A0A511N1T7"/>
<dbReference type="RefSeq" id="WP_146884260.1">
    <property type="nucleotide sequence ID" value="NZ_BJXB01000008.1"/>
</dbReference>
<reference evidence="3 4" key="1">
    <citation type="submission" date="2019-07" db="EMBL/GenBank/DDBJ databases">
        <title>Whole genome shotgun sequence of Deinococcus cellulosilyticus NBRC 106333.</title>
        <authorList>
            <person name="Hosoyama A."/>
            <person name="Uohara A."/>
            <person name="Ohji S."/>
            <person name="Ichikawa N."/>
        </authorList>
    </citation>
    <scope>NUCLEOTIDE SEQUENCE [LARGE SCALE GENOMIC DNA]</scope>
    <source>
        <strain evidence="3 4">NBRC 106333</strain>
    </source>
</reference>
<keyword evidence="1" id="KW-0732">Signal</keyword>
<comment type="caution">
    <text evidence="3">The sequence shown here is derived from an EMBL/GenBank/DDBJ whole genome shotgun (WGS) entry which is preliminary data.</text>
</comment>
<dbReference type="Pfam" id="PF14258">
    <property type="entry name" value="DUF4350"/>
    <property type="match status" value="1"/>
</dbReference>
<dbReference type="InterPro" id="IPR029062">
    <property type="entry name" value="Class_I_gatase-like"/>
</dbReference>
<evidence type="ECO:0000313" key="3">
    <source>
        <dbReference type="EMBL" id="GEM46438.1"/>
    </source>
</evidence>
<evidence type="ECO:0000313" key="4">
    <source>
        <dbReference type="Proteomes" id="UP000321306"/>
    </source>
</evidence>
<name>A0A511N1T7_DEIC1</name>
<evidence type="ECO:0000259" key="2">
    <source>
        <dbReference type="Pfam" id="PF14258"/>
    </source>
</evidence>
<evidence type="ECO:0000256" key="1">
    <source>
        <dbReference type="SAM" id="SignalP"/>
    </source>
</evidence>
<feature type="signal peptide" evidence="1">
    <location>
        <begin position="1"/>
        <end position="24"/>
    </location>
</feature>
<dbReference type="Proteomes" id="UP000321306">
    <property type="component" value="Unassembled WGS sequence"/>
</dbReference>
<sequence>MHRKHFLMGLALLVTACTTSPLSSETPTPQASKVILFDLSKAEDAGNADWRIDGAYSNWADSLRSLGYTVRTITSVNSSTLAGASVLVIPEPQNPFALAERDAILSAMNGGMGLFMIADHRISDRNNNGWDSPEVFNGWDGSTPTGVTSTYKWSLDSQYQFKLKFSFASSYSDPVYTATPLNTTHPIIQGSTTTSSDNVTSAGVYVGTSVDVTSGQSLMGANGKTYLAVTTYGSGRVVAWGDSSTFADNTLSTGGTSQYNNWVNLSNANLARNAVKWLAKDL</sequence>
<organism evidence="3 4">
    <name type="scientific">Deinococcus cellulosilyticus (strain DSM 18568 / NBRC 106333 / KACC 11606 / 5516J-15)</name>
    <dbReference type="NCBI Taxonomy" id="1223518"/>
    <lineage>
        <taxon>Bacteria</taxon>
        <taxon>Thermotogati</taxon>
        <taxon>Deinococcota</taxon>
        <taxon>Deinococci</taxon>
        <taxon>Deinococcales</taxon>
        <taxon>Deinococcaceae</taxon>
        <taxon>Deinococcus</taxon>
    </lineage>
</organism>
<dbReference type="OrthoDB" id="9801679at2"/>
<dbReference type="InterPro" id="IPR025646">
    <property type="entry name" value="DUF4350"/>
</dbReference>
<dbReference type="PROSITE" id="PS51257">
    <property type="entry name" value="PROKAR_LIPOPROTEIN"/>
    <property type="match status" value="1"/>
</dbReference>
<dbReference type="SUPFAM" id="SSF52317">
    <property type="entry name" value="Class I glutamine amidotransferase-like"/>
    <property type="match status" value="1"/>
</dbReference>
<proteinExistence type="predicted"/>
<gene>
    <name evidence="3" type="ORF">DC3_20730</name>
</gene>
<accession>A0A511N1T7</accession>
<keyword evidence="4" id="KW-1185">Reference proteome</keyword>
<feature type="chain" id="PRO_5021952061" description="DUF4350 domain-containing protein" evidence="1">
    <location>
        <begin position="25"/>
        <end position="282"/>
    </location>
</feature>
<dbReference type="Gene3D" id="3.40.50.880">
    <property type="match status" value="1"/>
</dbReference>
<dbReference type="EMBL" id="BJXB01000008">
    <property type="protein sequence ID" value="GEM46438.1"/>
    <property type="molecule type" value="Genomic_DNA"/>
</dbReference>
<protein>
    <recommendedName>
        <fullName evidence="2">DUF4350 domain-containing protein</fullName>
    </recommendedName>
</protein>